<keyword evidence="2" id="KW-1185">Reference proteome</keyword>
<dbReference type="EMBL" id="VTOW01000002">
    <property type="protein sequence ID" value="NKE71272.1"/>
    <property type="molecule type" value="Genomic_DNA"/>
</dbReference>
<sequence length="91" mass="10248">MRQWVITVVVSAFLSVFSVLVYDRYFATKIVAVDVRGFMEEQKKLYLSGVIGDERLKEEIEKLEKAISGVPSNKVVLMGEVVVRNAESLVP</sequence>
<protein>
    <submittedName>
        <fullName evidence="1">Uncharacterized protein</fullName>
    </submittedName>
</protein>
<dbReference type="AlphaFoldDB" id="A0A7X6DQ85"/>
<comment type="caution">
    <text evidence="1">The sequence shown here is derived from an EMBL/GenBank/DDBJ whole genome shotgun (WGS) entry which is preliminary data.</text>
</comment>
<name>A0A7X6DQ85_9BACT</name>
<evidence type="ECO:0000313" key="1">
    <source>
        <dbReference type="EMBL" id="NKE71272.1"/>
    </source>
</evidence>
<dbReference type="Proteomes" id="UP000534783">
    <property type="component" value="Unassembled WGS sequence"/>
</dbReference>
<accession>A0A7X6DQ85</accession>
<dbReference type="RefSeq" id="WP_168059759.1">
    <property type="nucleotide sequence ID" value="NZ_VTOW01000002.1"/>
</dbReference>
<proteinExistence type="predicted"/>
<reference evidence="1 2" key="1">
    <citation type="journal article" date="2020" name="Nature">
        <title>Bacterial chemolithoautotrophy via manganese oxidation.</title>
        <authorList>
            <person name="Yu H."/>
            <person name="Leadbetter J.R."/>
        </authorList>
    </citation>
    <scope>NUCLEOTIDE SEQUENCE [LARGE SCALE GENOMIC DNA]</scope>
    <source>
        <strain evidence="1 2">Mn-1</strain>
    </source>
</reference>
<organism evidence="1 2">
    <name type="scientific">Candidatus Manganitrophus noduliformans</name>
    <dbReference type="NCBI Taxonomy" id="2606439"/>
    <lineage>
        <taxon>Bacteria</taxon>
        <taxon>Pseudomonadati</taxon>
        <taxon>Nitrospirota</taxon>
        <taxon>Nitrospiria</taxon>
        <taxon>Candidatus Troglogloeales</taxon>
        <taxon>Candidatus Manganitrophaceae</taxon>
        <taxon>Candidatus Manganitrophus</taxon>
    </lineage>
</organism>
<evidence type="ECO:0000313" key="2">
    <source>
        <dbReference type="Proteomes" id="UP000534783"/>
    </source>
</evidence>
<gene>
    <name evidence="1" type="ORF">MNODULE_11040</name>
</gene>